<dbReference type="AlphaFoldDB" id="A0A3P6RJY8"/>
<name>A0A3P6RJY8_CYLGO</name>
<reference evidence="2 3" key="1">
    <citation type="submission" date="2018-11" db="EMBL/GenBank/DDBJ databases">
        <authorList>
            <consortium name="Pathogen Informatics"/>
        </authorList>
    </citation>
    <scope>NUCLEOTIDE SEQUENCE [LARGE SCALE GENOMIC DNA]</scope>
</reference>
<feature type="compositionally biased region" description="Basic and acidic residues" evidence="1">
    <location>
        <begin position="316"/>
        <end position="325"/>
    </location>
</feature>
<dbReference type="EMBL" id="UYRV01013502">
    <property type="protein sequence ID" value="VDK59657.1"/>
    <property type="molecule type" value="Genomic_DNA"/>
</dbReference>
<evidence type="ECO:0000313" key="3">
    <source>
        <dbReference type="Proteomes" id="UP000271889"/>
    </source>
</evidence>
<proteinExistence type="predicted"/>
<protein>
    <submittedName>
        <fullName evidence="2">Uncharacterized protein</fullName>
    </submittedName>
</protein>
<dbReference type="OrthoDB" id="5828491at2759"/>
<evidence type="ECO:0000313" key="2">
    <source>
        <dbReference type="EMBL" id="VDK59657.1"/>
    </source>
</evidence>
<keyword evidence="3" id="KW-1185">Reference proteome</keyword>
<feature type="non-terminal residue" evidence="2">
    <location>
        <position position="1"/>
    </location>
</feature>
<feature type="non-terminal residue" evidence="2">
    <location>
        <position position="470"/>
    </location>
</feature>
<organism evidence="2 3">
    <name type="scientific">Cylicostephanus goldi</name>
    <name type="common">Nematode worm</name>
    <dbReference type="NCBI Taxonomy" id="71465"/>
    <lineage>
        <taxon>Eukaryota</taxon>
        <taxon>Metazoa</taxon>
        <taxon>Ecdysozoa</taxon>
        <taxon>Nematoda</taxon>
        <taxon>Chromadorea</taxon>
        <taxon>Rhabditida</taxon>
        <taxon>Rhabditina</taxon>
        <taxon>Rhabditomorpha</taxon>
        <taxon>Strongyloidea</taxon>
        <taxon>Strongylidae</taxon>
        <taxon>Cylicostephanus</taxon>
    </lineage>
</organism>
<feature type="region of interest" description="Disordered" evidence="1">
    <location>
        <begin position="315"/>
        <end position="337"/>
    </location>
</feature>
<evidence type="ECO:0000256" key="1">
    <source>
        <dbReference type="SAM" id="MobiDB-lite"/>
    </source>
</evidence>
<gene>
    <name evidence="2" type="ORF">CGOC_LOCUS4741</name>
</gene>
<feature type="compositionally biased region" description="Polar residues" evidence="1">
    <location>
        <begin position="326"/>
        <end position="337"/>
    </location>
</feature>
<dbReference type="Proteomes" id="UP000271889">
    <property type="component" value="Unassembled WGS sequence"/>
</dbReference>
<sequence>LTQEELDHIAYIQRIAEQEQLSVLPVPTIVREEVTTADSVTPTATPVTEAPVDAPVPLTQEELDHIAYIQRLADQEQLSILQKPPVSTTAVEDLATSVPPAPESPVQAPMELTQEELDHIASIQRMAEQEHLSLLQKPVSTIVGEEDKVTVTHPDIPAAVPLAEALTATSVELTREELDHIAYIQRMAEQEQMPAQQLPVSVTAKAAEQPSPSRATFVSEPPAEALAQLTQEELDHIAYVQSMAEQEQVPAQKLSDLLTSKDETAAHDIVKAAPLAEPHAEAVQLTQEELDHIAYIQRMAEQEMLALQEPSVAVRPQEKTAEAHDFSTTASPAKQPTEAQLTQEELDHIAYIQKLAEESFGMPTTEEFTLRIDEHRTQPTVTIEKTIERAPTVESTLQVWNDRGHVQESVAAVIKIDETVSEPSSVTMRDQSEAKLPSKVAFVKESPFEAEVQPASSIAEAIDEHVGLVE</sequence>
<accession>A0A3P6RJY8</accession>